<dbReference type="Pfam" id="PF25055">
    <property type="entry name" value="DUF7792"/>
    <property type="match status" value="1"/>
</dbReference>
<keyword evidence="1" id="KW-0677">Repeat</keyword>
<keyword evidence="5" id="KW-1185">Reference proteome</keyword>
<dbReference type="PANTHER" id="PTHR46168">
    <property type="entry name" value="ARMADILLO REPEAT ONLY 4"/>
    <property type="match status" value="1"/>
</dbReference>
<feature type="compositionally biased region" description="Polar residues" evidence="2">
    <location>
        <begin position="361"/>
        <end position="372"/>
    </location>
</feature>
<evidence type="ECO:0000313" key="4">
    <source>
        <dbReference type="EMBL" id="MCD7460916.1"/>
    </source>
</evidence>
<dbReference type="InterPro" id="IPR000225">
    <property type="entry name" value="Armadillo"/>
</dbReference>
<evidence type="ECO:0000259" key="3">
    <source>
        <dbReference type="Pfam" id="PF25055"/>
    </source>
</evidence>
<evidence type="ECO:0000256" key="1">
    <source>
        <dbReference type="ARBA" id="ARBA00022737"/>
    </source>
</evidence>
<dbReference type="SUPFAM" id="SSF48371">
    <property type="entry name" value="ARM repeat"/>
    <property type="match status" value="1"/>
</dbReference>
<dbReference type="Proteomes" id="UP000823775">
    <property type="component" value="Unassembled WGS sequence"/>
</dbReference>
<dbReference type="InterPro" id="IPR056694">
    <property type="entry name" value="DUF7792"/>
</dbReference>
<proteinExistence type="predicted"/>
<protein>
    <recommendedName>
        <fullName evidence="3">DUF7792 domain-containing protein</fullName>
    </recommendedName>
</protein>
<dbReference type="InterPro" id="IPR036537">
    <property type="entry name" value="Adaptor_Cbl_N_dom_sf"/>
</dbReference>
<feature type="domain" description="DUF7792" evidence="3">
    <location>
        <begin position="6"/>
        <end position="121"/>
    </location>
</feature>
<dbReference type="InterPro" id="IPR011989">
    <property type="entry name" value="ARM-like"/>
</dbReference>
<comment type="caution">
    <text evidence="4">The sequence shown here is derived from an EMBL/GenBank/DDBJ whole genome shotgun (WGS) entry which is preliminary data.</text>
</comment>
<dbReference type="SMART" id="SM00185">
    <property type="entry name" value="ARM"/>
    <property type="match status" value="4"/>
</dbReference>
<organism evidence="4 5">
    <name type="scientific">Datura stramonium</name>
    <name type="common">Jimsonweed</name>
    <name type="synonym">Common thornapple</name>
    <dbReference type="NCBI Taxonomy" id="4076"/>
    <lineage>
        <taxon>Eukaryota</taxon>
        <taxon>Viridiplantae</taxon>
        <taxon>Streptophyta</taxon>
        <taxon>Embryophyta</taxon>
        <taxon>Tracheophyta</taxon>
        <taxon>Spermatophyta</taxon>
        <taxon>Magnoliopsida</taxon>
        <taxon>eudicotyledons</taxon>
        <taxon>Gunneridae</taxon>
        <taxon>Pentapetalae</taxon>
        <taxon>asterids</taxon>
        <taxon>lamiids</taxon>
        <taxon>Solanales</taxon>
        <taxon>Solanaceae</taxon>
        <taxon>Solanoideae</taxon>
        <taxon>Datureae</taxon>
        <taxon>Datura</taxon>
    </lineage>
</organism>
<feature type="compositionally biased region" description="Low complexity" evidence="2">
    <location>
        <begin position="373"/>
        <end position="382"/>
    </location>
</feature>
<dbReference type="Gene3D" id="1.25.10.10">
    <property type="entry name" value="Leucine-rich Repeat Variant"/>
    <property type="match status" value="2"/>
</dbReference>
<dbReference type="Pfam" id="PF00514">
    <property type="entry name" value="Arm"/>
    <property type="match status" value="1"/>
</dbReference>
<dbReference type="Gene3D" id="1.20.930.20">
    <property type="entry name" value="Adaptor protein Cbl, N-terminal domain"/>
    <property type="match status" value="1"/>
</dbReference>
<reference evidence="4 5" key="1">
    <citation type="journal article" date="2021" name="BMC Genomics">
        <title>Datura genome reveals duplications of psychoactive alkaloid biosynthetic genes and high mutation rate following tissue culture.</title>
        <authorList>
            <person name="Rajewski A."/>
            <person name="Carter-House D."/>
            <person name="Stajich J."/>
            <person name="Litt A."/>
        </authorList>
    </citation>
    <scope>NUCLEOTIDE SEQUENCE [LARGE SCALE GENOMIC DNA]</scope>
    <source>
        <strain evidence="4">AR-01</strain>
    </source>
</reference>
<feature type="region of interest" description="Disordered" evidence="2">
    <location>
        <begin position="305"/>
        <end position="342"/>
    </location>
</feature>
<feature type="compositionally biased region" description="Polar residues" evidence="2">
    <location>
        <begin position="307"/>
        <end position="318"/>
    </location>
</feature>
<accession>A0ABS8SPJ4</accession>
<gene>
    <name evidence="4" type="ORF">HAX54_044768</name>
</gene>
<feature type="region of interest" description="Disordered" evidence="2">
    <location>
        <begin position="361"/>
        <end position="397"/>
    </location>
</feature>
<evidence type="ECO:0000256" key="2">
    <source>
        <dbReference type="SAM" id="MobiDB-lite"/>
    </source>
</evidence>
<sequence>MADIVKQILARPIQLADQVTKAAEGVCNFKQDCLEIKAKTERLAALLRQAARASNDLYERPTRRIIDDTEQVLDKALTLVFKCCARGLRRVFTIIPNAALKKTAQQLENSCGDVQWLLRVSTPADDRDDEYLGLPPIAANEPILCLIWEQIAILCTGSLEDRSDAAASLVSLARDNERYGKLIIEEGGVAPLLKLAKEGRMEGQENASRAVGLLGRDPESVEQIVNAGVCSVFAKILKDGPMKVQIVVAWAISELAANHRKCQDHFAQTNTIRLLVSHLAFETIQEHSKYAISKQHNMSVHAAGAMTHSNSSGTSKFSDSGGKVEDDENKTNNKINHPMDDQTTNQMHSLVTSAMALKTQTHNKPNNPVASSNQQRQNPNQQRNHHVGLTGTSIKGREYEDPATKAEMKAMSARALRHLCAGNNSICSNITESRALLCFAVLLEKGPDEVQYHSAMALMEITGVAEQNADLRRSAFKPTAPAAKAVVDQFLRIINQGDSELLTPSIRSIGHLARTFRATETRIIGPLVALLDDREPEITSEAAIALNKFACTENFLRVNHCKAIIQAGGTKHLVPHVYFGEQMVQIPCLILLSYIATHVPDSEALADDNAHIVLEWATKQGHLMQDPIVDELVNKGRESMELYQSRGSRL</sequence>
<dbReference type="InterPro" id="IPR016024">
    <property type="entry name" value="ARM-type_fold"/>
</dbReference>
<dbReference type="EMBL" id="JACEIK010000687">
    <property type="protein sequence ID" value="MCD7460916.1"/>
    <property type="molecule type" value="Genomic_DNA"/>
</dbReference>
<name>A0ABS8SPJ4_DATST</name>
<evidence type="ECO:0000313" key="5">
    <source>
        <dbReference type="Proteomes" id="UP000823775"/>
    </source>
</evidence>
<dbReference type="PANTHER" id="PTHR46168:SF8">
    <property type="entry name" value="ARMADILLO REPEAT ONLY 1"/>
    <property type="match status" value="1"/>
</dbReference>